<keyword evidence="2" id="KW-0560">Oxidoreductase</keyword>
<accession>A0A8J7GVQ1</accession>
<name>A0A8J7GVQ1_9ACTN</name>
<reference evidence="2" key="1">
    <citation type="submission" date="2020-11" db="EMBL/GenBank/DDBJ databases">
        <title>Sequencing the genomes of 1000 actinobacteria strains.</title>
        <authorList>
            <person name="Klenk H.-P."/>
        </authorList>
    </citation>
    <scope>NUCLEOTIDE SEQUENCE</scope>
    <source>
        <strain evidence="2">DSM 45356</strain>
    </source>
</reference>
<dbReference type="Gene3D" id="3.90.1580.10">
    <property type="entry name" value="paralog of FGE (formylglycine-generating enzyme)"/>
    <property type="match status" value="1"/>
</dbReference>
<dbReference type="PANTHER" id="PTHR23150:SF19">
    <property type="entry name" value="FORMYLGLYCINE-GENERATING ENZYME"/>
    <property type="match status" value="1"/>
</dbReference>
<dbReference type="EMBL" id="JADOUF010000001">
    <property type="protein sequence ID" value="MBG6140450.1"/>
    <property type="molecule type" value="Genomic_DNA"/>
</dbReference>
<proteinExistence type="predicted"/>
<dbReference type="Pfam" id="PF03781">
    <property type="entry name" value="FGE-sulfatase"/>
    <property type="match status" value="1"/>
</dbReference>
<dbReference type="GO" id="GO:0120147">
    <property type="term" value="F:formylglycine-generating oxidase activity"/>
    <property type="evidence" value="ECO:0007669"/>
    <property type="project" value="TreeGrafter"/>
</dbReference>
<protein>
    <submittedName>
        <fullName evidence="2">Iron(II)-dependent oxidoreductase</fullName>
        <ecNumber evidence="2">1.14.99.50</ecNumber>
    </submittedName>
</protein>
<feature type="domain" description="Sulfatase-modifying factor enzyme-like" evidence="1">
    <location>
        <begin position="47"/>
        <end position="190"/>
    </location>
</feature>
<dbReference type="InterPro" id="IPR042095">
    <property type="entry name" value="SUMF_sf"/>
</dbReference>
<evidence type="ECO:0000313" key="2">
    <source>
        <dbReference type="EMBL" id="MBG6140450.1"/>
    </source>
</evidence>
<keyword evidence="3" id="KW-1185">Reference proteome</keyword>
<dbReference type="InterPro" id="IPR051043">
    <property type="entry name" value="Sulfatase_Mod_Factor_Kinase"/>
</dbReference>
<sequence>MITETALGSPLRWIRVPGGVCLYGDNATPRPVADLWWTATPVTNAQIGGVGEPDWPVTGLSHASAAALATALGGRLAKVTEWEWAASGPRRRPWPWGERDWTSRHARLSGGDLPLDVPGPVAAHPDGATPLGLLDMAGLVWEWTASAVPGGGHQVRGGSFASRPLYARTTFLNAAPSELCSEGIGLRVVRAA</sequence>
<dbReference type="InterPro" id="IPR016187">
    <property type="entry name" value="CTDL_fold"/>
</dbReference>
<gene>
    <name evidence="2" type="ORF">IW245_006644</name>
</gene>
<evidence type="ECO:0000259" key="1">
    <source>
        <dbReference type="Pfam" id="PF03781"/>
    </source>
</evidence>
<dbReference type="PANTHER" id="PTHR23150">
    <property type="entry name" value="SULFATASE MODIFYING FACTOR 1, 2"/>
    <property type="match status" value="1"/>
</dbReference>
<dbReference type="Proteomes" id="UP000622552">
    <property type="component" value="Unassembled WGS sequence"/>
</dbReference>
<evidence type="ECO:0000313" key="3">
    <source>
        <dbReference type="Proteomes" id="UP000622552"/>
    </source>
</evidence>
<dbReference type="SUPFAM" id="SSF56436">
    <property type="entry name" value="C-type lectin-like"/>
    <property type="match status" value="1"/>
</dbReference>
<dbReference type="GO" id="GO:0044875">
    <property type="term" value="F:gamma-glutamyl hercynylcysteine sulfoxide synthase activity"/>
    <property type="evidence" value="ECO:0007669"/>
    <property type="project" value="UniProtKB-EC"/>
</dbReference>
<dbReference type="AlphaFoldDB" id="A0A8J7GVQ1"/>
<organism evidence="2 3">
    <name type="scientific">Longispora fulva</name>
    <dbReference type="NCBI Taxonomy" id="619741"/>
    <lineage>
        <taxon>Bacteria</taxon>
        <taxon>Bacillati</taxon>
        <taxon>Actinomycetota</taxon>
        <taxon>Actinomycetes</taxon>
        <taxon>Micromonosporales</taxon>
        <taxon>Micromonosporaceae</taxon>
        <taxon>Longispora</taxon>
    </lineage>
</organism>
<dbReference type="RefSeq" id="WP_231399016.1">
    <property type="nucleotide sequence ID" value="NZ_BONS01000005.1"/>
</dbReference>
<dbReference type="EC" id="1.14.99.50" evidence="2"/>
<dbReference type="InterPro" id="IPR005532">
    <property type="entry name" value="SUMF_dom"/>
</dbReference>
<comment type="caution">
    <text evidence="2">The sequence shown here is derived from an EMBL/GenBank/DDBJ whole genome shotgun (WGS) entry which is preliminary data.</text>
</comment>